<dbReference type="InterPro" id="IPR051873">
    <property type="entry name" value="KNR4/SMI1_regulator"/>
</dbReference>
<reference evidence="3" key="1">
    <citation type="submission" date="2022-06" db="EMBL/GenBank/DDBJ databases">
        <title>Sequencing the genomes of 1000 actinobacteria strains.</title>
        <authorList>
            <person name="Klenk H.-P."/>
        </authorList>
    </citation>
    <scope>NUCLEOTIDE SEQUENCE</scope>
    <source>
        <strain evidence="3">DSM 46694</strain>
    </source>
</reference>
<accession>A0A9X2GUZ3</accession>
<dbReference type="InterPro" id="IPR018958">
    <property type="entry name" value="Knr4/Smi1-like_dom"/>
</dbReference>
<evidence type="ECO:0000313" key="4">
    <source>
        <dbReference type="Proteomes" id="UP001139648"/>
    </source>
</evidence>
<evidence type="ECO:0000259" key="2">
    <source>
        <dbReference type="SMART" id="SM00860"/>
    </source>
</evidence>
<dbReference type="SMART" id="SM00860">
    <property type="entry name" value="SMI1_KNR4"/>
    <property type="match status" value="1"/>
</dbReference>
<gene>
    <name evidence="3" type="ORF">HD597_011367</name>
</gene>
<dbReference type="PANTHER" id="PTHR47432:SF1">
    <property type="entry name" value="CELL WALL ASSEMBLY REGULATOR SMI1"/>
    <property type="match status" value="1"/>
</dbReference>
<evidence type="ECO:0000313" key="3">
    <source>
        <dbReference type="EMBL" id="MCP2364347.1"/>
    </source>
</evidence>
<protein>
    <submittedName>
        <fullName evidence="3">Cell wall assembly regulator SMI1</fullName>
    </submittedName>
</protein>
<dbReference type="EMBL" id="JAMZEB010000002">
    <property type="protein sequence ID" value="MCP2364347.1"/>
    <property type="molecule type" value="Genomic_DNA"/>
</dbReference>
<organism evidence="3 4">
    <name type="scientific">Nonomuraea thailandensis</name>
    <dbReference type="NCBI Taxonomy" id="1188745"/>
    <lineage>
        <taxon>Bacteria</taxon>
        <taxon>Bacillati</taxon>
        <taxon>Actinomycetota</taxon>
        <taxon>Actinomycetes</taxon>
        <taxon>Streptosporangiales</taxon>
        <taxon>Streptosporangiaceae</taxon>
        <taxon>Nonomuraea</taxon>
    </lineage>
</organism>
<feature type="region of interest" description="Disordered" evidence="1">
    <location>
        <begin position="33"/>
        <end position="63"/>
    </location>
</feature>
<dbReference type="PANTHER" id="PTHR47432">
    <property type="entry name" value="CELL WALL ASSEMBLY REGULATOR SMI1"/>
    <property type="match status" value="1"/>
</dbReference>
<dbReference type="AlphaFoldDB" id="A0A9X2GUZ3"/>
<dbReference type="InterPro" id="IPR037883">
    <property type="entry name" value="Knr4/Smi1-like_sf"/>
</dbReference>
<feature type="domain" description="Knr4/Smi1-like" evidence="2">
    <location>
        <begin position="227"/>
        <end position="360"/>
    </location>
</feature>
<name>A0A9X2GUZ3_9ACTN</name>
<dbReference type="Pfam" id="PF09346">
    <property type="entry name" value="SMI1_KNR4"/>
    <property type="match status" value="1"/>
</dbReference>
<dbReference type="Proteomes" id="UP001139648">
    <property type="component" value="Unassembled WGS sequence"/>
</dbReference>
<proteinExistence type="predicted"/>
<dbReference type="RefSeq" id="WP_253756727.1">
    <property type="nucleotide sequence ID" value="NZ_BAABKA010000012.1"/>
</dbReference>
<dbReference type="SUPFAM" id="SSF160631">
    <property type="entry name" value="SMI1/KNR4-like"/>
    <property type="match status" value="1"/>
</dbReference>
<keyword evidence="4" id="KW-1185">Reference proteome</keyword>
<sequence length="388" mass="42007">MRRSTTSRAVWLALAAALTAAVAVLAARRSLRPPPTRRLARHQDEPAPPATVGPGQPAAVPILGTPTARDLERLAAKPSLLDRPPAKARTPREPLDAATRRRLTRWGVAACALVLLASCTQVLESAVFSRTERETGEVVSGPGRIVAEVCEPSLVQSQATCLFRQIDGMSLPVREPAADEDCSPRRTTPRVREIDAKVTRAVNRQWRRIESWLKKHAPRSHRTLGEPGKASDLAAAEAETGLRFPDDLRASLLRHDGSSTVDDTWGFGFLGHTNASVAQILSDWRALCEVDGENDGDGDDAAARAEWWDGRMLPAGANGMGDHLVVDSVQRDIGTTDHEGGMSFEPGGVRIRSFHALLKATADAMENGTSIGYWKPTAVARQVEWDVL</sequence>
<comment type="caution">
    <text evidence="3">The sequence shown here is derived from an EMBL/GenBank/DDBJ whole genome shotgun (WGS) entry which is preliminary data.</text>
</comment>
<evidence type="ECO:0000256" key="1">
    <source>
        <dbReference type="SAM" id="MobiDB-lite"/>
    </source>
</evidence>